<evidence type="ECO:0000259" key="3">
    <source>
        <dbReference type="Pfam" id="PF13568"/>
    </source>
</evidence>
<dbReference type="eggNOG" id="ENOG5032XTQ">
    <property type="taxonomic scope" value="Bacteria"/>
</dbReference>
<dbReference type="AlphaFoldDB" id="G5H6Y5"/>
<gene>
    <name evidence="4" type="ORF">HMPREF9450_00828</name>
</gene>
<sequence>MTMGTILKRYRLILCCALLFMSGAGSASAQHYIGVMGGWGGGSARFKPAKETGYEWGLYSGGLSYKFYSDTKYVGAIEIDLMFTQKGFNYDLAFESDESYHRQINAIELPLIWQPHFYLFQRHARFFINLGIQVSYNLSSTYSRVSKTTGILESGKYAMQLNRDNRFGYGLCGGAGLAFLFGQQRRYEFSVEARYGFGYGDILRNGTKYKGNPDRSPLDNINVFAAFYYRLGKEGIRSAPSAAAQQRMEQEAARHTLRRLNKMLDKGKIPADTLLLLTLPRDSAGNIPIDSTTIEAVRLYQTAPFVPDTLQGKPQSDTLQTPQPTGSNKRKSQPGSTAPTNGTAPATGNGQANNAIPTNTATAGNGTMQQNGEAAGTETSAKSSSPATTGANSAEEIQPSSSPHSLSPGEKAPQPAEPPRSGSDNGMETAVLSAS</sequence>
<dbReference type="STRING" id="742725.HMPREF9450_00828"/>
<keyword evidence="2" id="KW-0732">Signal</keyword>
<feature type="compositionally biased region" description="Polar residues" evidence="1">
    <location>
        <begin position="368"/>
        <end position="392"/>
    </location>
</feature>
<dbReference type="Pfam" id="PF13568">
    <property type="entry name" value="OMP_b-brl_2"/>
    <property type="match status" value="1"/>
</dbReference>
<evidence type="ECO:0000313" key="5">
    <source>
        <dbReference type="Proteomes" id="UP000006008"/>
    </source>
</evidence>
<dbReference type="EMBL" id="ADLD01000009">
    <property type="protein sequence ID" value="EHB92624.1"/>
    <property type="molecule type" value="Genomic_DNA"/>
</dbReference>
<keyword evidence="5" id="KW-1185">Reference proteome</keyword>
<feature type="compositionally biased region" description="Polar residues" evidence="1">
    <location>
        <begin position="312"/>
        <end position="327"/>
    </location>
</feature>
<feature type="domain" description="Outer membrane protein beta-barrel" evidence="3">
    <location>
        <begin position="33"/>
        <end position="203"/>
    </location>
</feature>
<protein>
    <recommendedName>
        <fullName evidence="3">Outer membrane protein beta-barrel domain-containing protein</fullName>
    </recommendedName>
</protein>
<accession>G5H6Y5</accession>
<dbReference type="PATRIC" id="fig|742725.3.peg.882"/>
<proteinExistence type="predicted"/>
<feature type="region of interest" description="Disordered" evidence="1">
    <location>
        <begin position="307"/>
        <end position="435"/>
    </location>
</feature>
<feature type="compositionally biased region" description="Low complexity" evidence="1">
    <location>
        <begin position="334"/>
        <end position="367"/>
    </location>
</feature>
<dbReference type="InterPro" id="IPR025665">
    <property type="entry name" value="Beta-barrel_OMP_2"/>
</dbReference>
<organism evidence="4 5">
    <name type="scientific">Alistipes indistinctus YIT 12060</name>
    <dbReference type="NCBI Taxonomy" id="742725"/>
    <lineage>
        <taxon>Bacteria</taxon>
        <taxon>Pseudomonadati</taxon>
        <taxon>Bacteroidota</taxon>
        <taxon>Bacteroidia</taxon>
        <taxon>Bacteroidales</taxon>
        <taxon>Rikenellaceae</taxon>
        <taxon>Alistipes</taxon>
    </lineage>
</organism>
<evidence type="ECO:0000313" key="4">
    <source>
        <dbReference type="EMBL" id="EHB92624.1"/>
    </source>
</evidence>
<feature type="compositionally biased region" description="Polar residues" evidence="1">
    <location>
        <begin position="422"/>
        <end position="435"/>
    </location>
</feature>
<dbReference type="Proteomes" id="UP000006008">
    <property type="component" value="Unassembled WGS sequence"/>
</dbReference>
<dbReference type="HOGENOM" id="CLU_629516_0_0_10"/>
<evidence type="ECO:0000256" key="2">
    <source>
        <dbReference type="SAM" id="SignalP"/>
    </source>
</evidence>
<evidence type="ECO:0000256" key="1">
    <source>
        <dbReference type="SAM" id="MobiDB-lite"/>
    </source>
</evidence>
<comment type="caution">
    <text evidence="4">The sequence shown here is derived from an EMBL/GenBank/DDBJ whole genome shotgun (WGS) entry which is preliminary data.</text>
</comment>
<feature type="chain" id="PRO_5003477903" description="Outer membrane protein beta-barrel domain-containing protein" evidence="2">
    <location>
        <begin position="30"/>
        <end position="435"/>
    </location>
</feature>
<feature type="signal peptide" evidence="2">
    <location>
        <begin position="1"/>
        <end position="29"/>
    </location>
</feature>
<name>G5H6Y5_9BACT</name>
<reference evidence="4 5" key="1">
    <citation type="submission" date="2011-08" db="EMBL/GenBank/DDBJ databases">
        <title>The Genome Sequence of Alistipes indistinctus YIT 12060.</title>
        <authorList>
            <consortium name="The Broad Institute Genome Sequencing Platform"/>
            <person name="Earl A."/>
            <person name="Ward D."/>
            <person name="Feldgarden M."/>
            <person name="Gevers D."/>
            <person name="Morotomi M."/>
            <person name="Young S.K."/>
            <person name="Zeng Q."/>
            <person name="Gargeya S."/>
            <person name="Fitzgerald M."/>
            <person name="Haas B."/>
            <person name="Abouelleil A."/>
            <person name="Alvarado L."/>
            <person name="Arachchi H.M."/>
            <person name="Berlin A."/>
            <person name="Brown A."/>
            <person name="Chapman S.B."/>
            <person name="Chen Z."/>
            <person name="Dunbar C."/>
            <person name="Freedman E."/>
            <person name="Gearin G."/>
            <person name="Gellesch M."/>
            <person name="Goldberg J."/>
            <person name="Griggs A."/>
            <person name="Gujja S."/>
            <person name="Heiman D."/>
            <person name="Howarth C."/>
            <person name="Larson L."/>
            <person name="Lui A."/>
            <person name="MacDonald P.J.P."/>
            <person name="Montmayeur A."/>
            <person name="Murphy C."/>
            <person name="Neiman D."/>
            <person name="Pearson M."/>
            <person name="Priest M."/>
            <person name="Roberts A."/>
            <person name="Saif S."/>
            <person name="Shea T."/>
            <person name="Shenoy N."/>
            <person name="Sisk P."/>
            <person name="Stolte C."/>
            <person name="Sykes S."/>
            <person name="Wortman J."/>
            <person name="Nusbaum C."/>
            <person name="Birren B."/>
        </authorList>
    </citation>
    <scope>NUCLEOTIDE SEQUENCE [LARGE SCALE GENOMIC DNA]</scope>
    <source>
        <strain evidence="4 5">YIT 12060</strain>
    </source>
</reference>